<dbReference type="SUPFAM" id="SSF56003">
    <property type="entry name" value="Molybdenum cofactor-binding domain"/>
    <property type="match status" value="1"/>
</dbReference>
<evidence type="ECO:0000259" key="2">
    <source>
        <dbReference type="Pfam" id="PF20256"/>
    </source>
</evidence>
<dbReference type="AlphaFoldDB" id="X1NEA0"/>
<accession>X1NEA0</accession>
<name>X1NEA0_9ZZZZ</name>
<comment type="caution">
    <text evidence="3">The sequence shown here is derived from an EMBL/GenBank/DDBJ whole genome shotgun (WGS) entry which is preliminary data.</text>
</comment>
<dbReference type="GO" id="GO:0016491">
    <property type="term" value="F:oxidoreductase activity"/>
    <property type="evidence" value="ECO:0007669"/>
    <property type="project" value="InterPro"/>
</dbReference>
<dbReference type="EMBL" id="BARV01025251">
    <property type="protein sequence ID" value="GAI42372.1"/>
    <property type="molecule type" value="Genomic_DNA"/>
</dbReference>
<evidence type="ECO:0000256" key="1">
    <source>
        <dbReference type="ARBA" id="ARBA00022505"/>
    </source>
</evidence>
<feature type="non-terminal residue" evidence="3">
    <location>
        <position position="265"/>
    </location>
</feature>
<dbReference type="InterPro" id="IPR046867">
    <property type="entry name" value="AldOxase/xan_DH_MoCoBD2"/>
</dbReference>
<dbReference type="Pfam" id="PF20256">
    <property type="entry name" value="MoCoBD_2"/>
    <property type="match status" value="1"/>
</dbReference>
<feature type="domain" description="Aldehyde oxidase/xanthine dehydrogenase second molybdopterin binding" evidence="2">
    <location>
        <begin position="37"/>
        <end position="262"/>
    </location>
</feature>
<dbReference type="GO" id="GO:0005506">
    <property type="term" value="F:iron ion binding"/>
    <property type="evidence" value="ECO:0007669"/>
    <property type="project" value="InterPro"/>
</dbReference>
<dbReference type="PANTHER" id="PTHR11908">
    <property type="entry name" value="XANTHINE DEHYDROGENASE"/>
    <property type="match status" value="1"/>
</dbReference>
<sequence>PLAFRQLNIVKPGETTSSGHVMEEWALDGCLKKVKPMYEKALKEAAAFKSDNLRRGVGLGASSFGIGEPMDKSDVAVELDADDGLTIYASVADPGEGNDAMLTQIAVHLTKIPREKIRLQTRDSVLTPNSGLSAGSRQTFMSGHALVKAIEALQAAMKEAGAKTHADLVKADKPTRYQAQHNLAHKGMDEEKGQGEFFASRCHGVQMAEVEVDTKSGEVRVLKMTGVVDAGTLINPMNVLCQIEGGMDMGAGMALREKYVHGETV</sequence>
<proteinExistence type="predicted"/>
<protein>
    <recommendedName>
        <fullName evidence="2">Aldehyde oxidase/xanthine dehydrogenase second molybdopterin binding domain-containing protein</fullName>
    </recommendedName>
</protein>
<dbReference type="InterPro" id="IPR016208">
    <property type="entry name" value="Ald_Oxase/xanthine_DH-like"/>
</dbReference>
<dbReference type="Gene3D" id="3.30.365.10">
    <property type="entry name" value="Aldehyde oxidase/xanthine dehydrogenase, molybdopterin binding domain"/>
    <property type="match status" value="2"/>
</dbReference>
<organism evidence="3">
    <name type="scientific">marine sediment metagenome</name>
    <dbReference type="NCBI Taxonomy" id="412755"/>
    <lineage>
        <taxon>unclassified sequences</taxon>
        <taxon>metagenomes</taxon>
        <taxon>ecological metagenomes</taxon>
    </lineage>
</organism>
<gene>
    <name evidence="3" type="ORF">S06H3_41051</name>
</gene>
<reference evidence="3" key="1">
    <citation type="journal article" date="2014" name="Front. Microbiol.">
        <title>High frequency of phylogenetically diverse reductive dehalogenase-homologous genes in deep subseafloor sedimentary metagenomes.</title>
        <authorList>
            <person name="Kawai M."/>
            <person name="Futagami T."/>
            <person name="Toyoda A."/>
            <person name="Takaki Y."/>
            <person name="Nishi S."/>
            <person name="Hori S."/>
            <person name="Arai W."/>
            <person name="Tsubouchi T."/>
            <person name="Morono Y."/>
            <person name="Uchiyama I."/>
            <person name="Ito T."/>
            <person name="Fujiyama A."/>
            <person name="Inagaki F."/>
            <person name="Takami H."/>
        </authorList>
    </citation>
    <scope>NUCLEOTIDE SEQUENCE</scope>
    <source>
        <strain evidence="3">Expedition CK06-06</strain>
    </source>
</reference>
<feature type="non-terminal residue" evidence="3">
    <location>
        <position position="1"/>
    </location>
</feature>
<dbReference type="InterPro" id="IPR037165">
    <property type="entry name" value="AldOxase/xan_DH_Mopterin-bd_sf"/>
</dbReference>
<evidence type="ECO:0000313" key="3">
    <source>
        <dbReference type="EMBL" id="GAI42372.1"/>
    </source>
</evidence>
<keyword evidence="1" id="KW-0500">Molybdenum</keyword>
<dbReference type="PANTHER" id="PTHR11908:SF132">
    <property type="entry name" value="ALDEHYDE OXIDASE 1-RELATED"/>
    <property type="match status" value="1"/>
</dbReference>